<dbReference type="GO" id="GO:0016197">
    <property type="term" value="P:endosomal transport"/>
    <property type="evidence" value="ECO:0007669"/>
    <property type="project" value="TreeGrafter"/>
</dbReference>
<dbReference type="GO" id="GO:0005789">
    <property type="term" value="C:endoplasmic reticulum membrane"/>
    <property type="evidence" value="ECO:0007669"/>
    <property type="project" value="TreeGrafter"/>
</dbReference>
<dbReference type="InterPro" id="IPR006342">
    <property type="entry name" value="FkbM_mtfrase"/>
</dbReference>
<dbReference type="GO" id="GO:0006888">
    <property type="term" value="P:endoplasmic reticulum to Golgi vesicle-mediated transport"/>
    <property type="evidence" value="ECO:0007669"/>
    <property type="project" value="TreeGrafter"/>
</dbReference>
<dbReference type="Proteomes" id="UP000626109">
    <property type="component" value="Unassembled WGS sequence"/>
</dbReference>
<evidence type="ECO:0000313" key="3">
    <source>
        <dbReference type="Proteomes" id="UP000626109"/>
    </source>
</evidence>
<evidence type="ECO:0000313" key="2">
    <source>
        <dbReference type="EMBL" id="CAE8623339.1"/>
    </source>
</evidence>
<dbReference type="PANTHER" id="PTHR34009:SF2">
    <property type="entry name" value="PROTEIN STAR"/>
    <property type="match status" value="1"/>
</dbReference>
<dbReference type="EMBL" id="CAJNNW010000116">
    <property type="protein sequence ID" value="CAE8623339.1"/>
    <property type="molecule type" value="Genomic_DNA"/>
</dbReference>
<dbReference type="SUPFAM" id="SSF53335">
    <property type="entry name" value="S-adenosyl-L-methionine-dependent methyltransferases"/>
    <property type="match status" value="1"/>
</dbReference>
<dbReference type="GO" id="GO:0031902">
    <property type="term" value="C:late endosome membrane"/>
    <property type="evidence" value="ECO:0007669"/>
    <property type="project" value="TreeGrafter"/>
</dbReference>
<dbReference type="Gene3D" id="3.40.50.150">
    <property type="entry name" value="Vaccinia Virus protein VP39"/>
    <property type="match status" value="1"/>
</dbReference>
<name>A0A813GAQ1_POLGL</name>
<evidence type="ECO:0000259" key="1">
    <source>
        <dbReference type="Pfam" id="PF05050"/>
    </source>
</evidence>
<reference evidence="2" key="1">
    <citation type="submission" date="2021-02" db="EMBL/GenBank/DDBJ databases">
        <authorList>
            <person name="Dougan E. K."/>
            <person name="Rhodes N."/>
            <person name="Thang M."/>
            <person name="Chan C."/>
        </authorList>
    </citation>
    <scope>NUCLEOTIDE SEQUENCE</scope>
</reference>
<dbReference type="PANTHER" id="PTHR34009">
    <property type="entry name" value="PROTEIN STAR"/>
    <property type="match status" value="1"/>
</dbReference>
<dbReference type="InterPro" id="IPR053202">
    <property type="entry name" value="EGF_Rcpt_Signaling_Reg"/>
</dbReference>
<feature type="domain" description="Methyltransferase FkbM" evidence="1">
    <location>
        <begin position="311"/>
        <end position="473"/>
    </location>
</feature>
<sequence length="670" mass="75177">MSALVGSHALAHGGGLRGAAAFSLLALTSLGRSDAMPLADIMGTKVWLDQHLFNSTLKTVSIDSNISGQKAFMMSEEKARDNGIPWPVNWPTLCFIGLGEASVDYFVTLATLFPELQLALMEVEDMSWVLKAAEMLGEDGRSRLQLSELEDFAEDRGAERRVCQAISWSVDSPPFSFYRYRELFYSSPYILALFNLQGCTMDTRLLGSVDKSYYCEYLYHSFQSTLCGKINEKKMAPYQGQELYFPMVEAGCGEDVCMCHAHSDAFYDFHFEHMCKKNQPHRFMGQWGQDEFLVRNVFWSDFRKDKGLYVDIGASHPYHLSNSAYFDNCLGWRGICFEPNPRSKFILKALRTCNVVSACAWANETTVRFANGAELAAMTDDDSLLPSDPLSATFGVDASQTYFEARCAPLHKLLMESLAEVLTPEEVNLLASTGQKPRIDLISLDAEGAEIEIFRGFPFEAWDIRCIVVETSRRTAMAIDGLLLPQGFVKIAVLGKDAVYVSREAMAVLPARLRLPQKINWNEPGSDSDTIEYMRFQRLFGAEGDLDVDVGDQRLLNETEIARQWARTEAANDESLKEIMKLASESAIGGMLSDKQKETMEREDMQAILRDAEVKAALNILSTDHDRFMQELQGSERLRDKIKELVVAGVVRHAIIEKFLGVSPETLQSR</sequence>
<comment type="caution">
    <text evidence="2">The sequence shown here is derived from an EMBL/GenBank/DDBJ whole genome shotgun (WGS) entry which is preliminary data.</text>
</comment>
<organism evidence="2 3">
    <name type="scientific">Polarella glacialis</name>
    <name type="common">Dinoflagellate</name>
    <dbReference type="NCBI Taxonomy" id="89957"/>
    <lineage>
        <taxon>Eukaryota</taxon>
        <taxon>Sar</taxon>
        <taxon>Alveolata</taxon>
        <taxon>Dinophyceae</taxon>
        <taxon>Suessiales</taxon>
        <taxon>Suessiaceae</taxon>
        <taxon>Polarella</taxon>
    </lineage>
</organism>
<dbReference type="GO" id="GO:0005886">
    <property type="term" value="C:plasma membrane"/>
    <property type="evidence" value="ECO:0007669"/>
    <property type="project" value="TreeGrafter"/>
</dbReference>
<gene>
    <name evidence="2" type="ORF">PGLA2088_LOCUS201</name>
</gene>
<dbReference type="AlphaFoldDB" id="A0A813GAQ1"/>
<proteinExistence type="predicted"/>
<dbReference type="GO" id="GO:0005794">
    <property type="term" value="C:Golgi apparatus"/>
    <property type="evidence" value="ECO:0007669"/>
    <property type="project" value="TreeGrafter"/>
</dbReference>
<protein>
    <recommendedName>
        <fullName evidence="1">Methyltransferase FkbM domain-containing protein</fullName>
    </recommendedName>
</protein>
<dbReference type="InterPro" id="IPR029063">
    <property type="entry name" value="SAM-dependent_MTases_sf"/>
</dbReference>
<dbReference type="Pfam" id="PF05050">
    <property type="entry name" value="Methyltransf_21"/>
    <property type="match status" value="1"/>
</dbReference>
<accession>A0A813GAQ1</accession>